<dbReference type="AlphaFoldDB" id="A0A243QC57"/>
<evidence type="ECO:0000313" key="4">
    <source>
        <dbReference type="Proteomes" id="UP000194632"/>
    </source>
</evidence>
<dbReference type="RefSeq" id="WP_086535037.1">
    <property type="nucleotide sequence ID" value="NZ_JBLKRZ010000003.1"/>
</dbReference>
<gene>
    <name evidence="3" type="ORF">CA982_09230</name>
</gene>
<dbReference type="EMBL" id="NGFO01000008">
    <property type="protein sequence ID" value="OUC79244.1"/>
    <property type="molecule type" value="Genomic_DNA"/>
</dbReference>
<dbReference type="STRING" id="417102.CA982_09230"/>
<dbReference type="InterPro" id="IPR041098">
    <property type="entry name" value="Rv2175c_C"/>
</dbReference>
<feature type="domain" description="DNA-binding protein Rv2175c wHTH" evidence="2">
    <location>
        <begin position="3"/>
        <end position="58"/>
    </location>
</feature>
<dbReference type="GO" id="GO:0003677">
    <property type="term" value="F:DNA binding"/>
    <property type="evidence" value="ECO:0007669"/>
    <property type="project" value="UniProtKB-KW"/>
</dbReference>
<dbReference type="Pfam" id="PF18367">
    <property type="entry name" value="Rv2175c_C"/>
    <property type="match status" value="1"/>
</dbReference>
<proteinExistence type="predicted"/>
<evidence type="ECO:0000313" key="3">
    <source>
        <dbReference type="EMBL" id="OUC79244.1"/>
    </source>
</evidence>
<organism evidence="3 4">
    <name type="scientific">Gordonia lacunae</name>
    <dbReference type="NCBI Taxonomy" id="417102"/>
    <lineage>
        <taxon>Bacteria</taxon>
        <taxon>Bacillati</taxon>
        <taxon>Actinomycetota</taxon>
        <taxon>Actinomycetes</taxon>
        <taxon>Mycobacteriales</taxon>
        <taxon>Gordoniaceae</taxon>
        <taxon>Gordonia</taxon>
    </lineage>
</organism>
<name>A0A243QC57_9ACTN</name>
<dbReference type="OrthoDB" id="3784042at2"/>
<reference evidence="3 4" key="1">
    <citation type="submission" date="2017-05" db="EMBL/GenBank/DDBJ databases">
        <title>Biotechnological potential of actinobacteria isolated from South African environments.</title>
        <authorList>
            <person name="Le Roes-Hill M."/>
            <person name="Prins A."/>
            <person name="Durrell K.A."/>
        </authorList>
    </citation>
    <scope>NUCLEOTIDE SEQUENCE [LARGE SCALE GENOMIC DNA]</scope>
    <source>
        <strain evidence="3">BS2</strain>
    </source>
</reference>
<keyword evidence="4" id="KW-1185">Reference proteome</keyword>
<comment type="caution">
    <text evidence="3">The sequence shown here is derived from an EMBL/GenBank/DDBJ whole genome shotgun (WGS) entry which is preliminary data.</text>
</comment>
<protein>
    <submittedName>
        <fullName evidence="3">DNA-binding protein</fullName>
    </submittedName>
</protein>
<accession>A0A243QC57</accession>
<dbReference type="Proteomes" id="UP000194632">
    <property type="component" value="Unassembled WGS sequence"/>
</dbReference>
<evidence type="ECO:0000259" key="2">
    <source>
        <dbReference type="Pfam" id="PF21531"/>
    </source>
</evidence>
<feature type="domain" description="Rv2175c C-terminal" evidence="1">
    <location>
        <begin position="66"/>
        <end position="120"/>
    </location>
</feature>
<sequence>MGSLPLSPDTLPSDTEFLSIDDVADRLGVSTNRVRTLIRDHHLLAVSHDGYPAIPALFVDEDGVAKHFYGLVAVLIDGGYTRDEVMEWLFTEQEDLGLHPAAALHTDFAREVIRRAQAQAF</sequence>
<dbReference type="Pfam" id="PF21531">
    <property type="entry name" value="Rv2175c_wHTH"/>
    <property type="match status" value="1"/>
</dbReference>
<evidence type="ECO:0000259" key="1">
    <source>
        <dbReference type="Pfam" id="PF18367"/>
    </source>
</evidence>
<keyword evidence="3" id="KW-0238">DNA-binding</keyword>
<dbReference type="InterPro" id="IPR048576">
    <property type="entry name" value="Rv2175c_wHTH"/>
</dbReference>